<evidence type="ECO:0000313" key="2">
    <source>
        <dbReference type="EMBL" id="WOL10523.1"/>
    </source>
</evidence>
<dbReference type="PANTHER" id="PTHR35130:SF1">
    <property type="entry name" value="MEDIATOR OF RNA POLYMERASE II TRANSCRIPTION SUBUNIT 16"/>
    <property type="match status" value="1"/>
</dbReference>
<accession>A0AAQ3KP72</accession>
<evidence type="ECO:0000256" key="1">
    <source>
        <dbReference type="SAM" id="MobiDB-lite"/>
    </source>
</evidence>
<dbReference type="AlphaFoldDB" id="A0AAQ3KP72"/>
<evidence type="ECO:0000313" key="3">
    <source>
        <dbReference type="Proteomes" id="UP001327560"/>
    </source>
</evidence>
<proteinExistence type="predicted"/>
<protein>
    <submittedName>
        <fullName evidence="2">Mediator of RNA polymerase II transcription subunit 16-like isoform X1</fullName>
    </submittedName>
</protein>
<feature type="compositionally biased region" description="Pro residues" evidence="1">
    <location>
        <begin position="1"/>
        <end position="21"/>
    </location>
</feature>
<name>A0AAQ3KP72_9LILI</name>
<dbReference type="InterPro" id="IPR038836">
    <property type="entry name" value="MED16"/>
</dbReference>
<feature type="region of interest" description="Disordered" evidence="1">
    <location>
        <begin position="846"/>
        <end position="868"/>
    </location>
</feature>
<reference evidence="2 3" key="1">
    <citation type="submission" date="2023-10" db="EMBL/GenBank/DDBJ databases">
        <title>Chromosome-scale genome assembly provides insights into flower coloration mechanisms of Canna indica.</title>
        <authorList>
            <person name="Li C."/>
        </authorList>
    </citation>
    <scope>NUCLEOTIDE SEQUENCE [LARGE SCALE GENOMIC DNA]</scope>
    <source>
        <tissue evidence="2">Flower</tissue>
    </source>
</reference>
<feature type="compositionally biased region" description="Basic and acidic residues" evidence="1">
    <location>
        <begin position="22"/>
        <end position="44"/>
    </location>
</feature>
<dbReference type="PANTHER" id="PTHR35130">
    <property type="entry name" value="MEDIATOR OF RNA POLYMERASE II TRANSCRIPTION SUBUNIT 16"/>
    <property type="match status" value="1"/>
</dbReference>
<feature type="compositionally biased region" description="Basic and acidic residues" evidence="1">
    <location>
        <begin position="55"/>
        <end position="67"/>
    </location>
</feature>
<dbReference type="EMBL" id="CP136895">
    <property type="protein sequence ID" value="WOL10523.1"/>
    <property type="molecule type" value="Genomic_DNA"/>
</dbReference>
<dbReference type="GO" id="GO:0006355">
    <property type="term" value="P:regulation of DNA-templated transcription"/>
    <property type="evidence" value="ECO:0007669"/>
    <property type="project" value="InterPro"/>
</dbReference>
<feature type="compositionally biased region" description="Low complexity" evidence="1">
    <location>
        <begin position="846"/>
        <end position="862"/>
    </location>
</feature>
<dbReference type="GO" id="GO:0016592">
    <property type="term" value="C:mediator complex"/>
    <property type="evidence" value="ECO:0007669"/>
    <property type="project" value="InterPro"/>
</dbReference>
<feature type="region of interest" description="Disordered" evidence="1">
    <location>
        <begin position="1"/>
        <end position="75"/>
    </location>
</feature>
<dbReference type="Proteomes" id="UP001327560">
    <property type="component" value="Chromosome 6"/>
</dbReference>
<keyword evidence="3" id="KW-1185">Reference proteome</keyword>
<sequence>MTTPAPTPPPPTVPPPSLPKDPPPETDHPTANDGGGAREGRGPEGDASAEVEGGAVKKLEEGDHPMDGGEAPPRAPATVFRIRLKQPPSSLRHKMSVPELCRNFSAAAWCGRLNAIACAAETCTRIPSSTTNPPFWIPIHIVNPERPTECAVFNVKADSPRDYVQSIEWTPRSCSRALLVANFHGRITIWTQPSQGSVNLVRDASCWQCEYEWKQDLAVVTKWLSGISPYPSLTSNSSTLATTKSTFEEKFLSQQSQTSVRWPPFLCVCSVFLSGSVQLHWAQWPLAENDSTPKWFSTRKGLLGAGPSGIMAADAIITESGVMHVAGVPLVNPSTVVVWEVMPGPASCLQATSKITTGSSVPPSLNPPSWTGFAPLAAYLCSLQEYFLSEETQGKTLTDHVIKDVASLHCSPVSNLSAYVSPEAAAQSAATTTWRSGVTAVAFDPTRGGSVITVVIVEGQYMSPYDPDEGPSITGWRVQCWESSLQPVVLHPIFANPSSGFGVQPPMQTVWSTRVNKSIPLTDDLQNPQASSSNPMVADELNSSDCSVERANRLSFDPYDLPNDVRQLAQIMYSAHGGEIAVSFLRGGVYIFSGANFNPVDSYHINVGSNIPAPAFSSTGCCVASVWHDSVKDRTILKIIRVLPPAITCSQARVNSANWERAIADRFWWSLLVGVDWWDAVGCTQSAAEDGIVSLNSVIAVLDADFHSLPSIQHRQQHGPNLDRIKCRLLEGTNAQDVRALVLDMQARLLLDMLGKGIESSLVNPATLLPEPWQASSETLSGIDADKMVVEHALVPSIQAYVDSVLDLASHFITRLRRYASFCRTLASHAVGASSGASGARNIVASPTHSSASATSQGSQTGVPSANGNSQMQAWVQGAIAKISNSTDGVSPTAQNPVSGPSPFMPISINTGTFPGTPAVRLIGDCHFLHRLCQLLLFCLIFRRRQSPRLIGNFQKNLDSNVQKVQLISNGKVEESSAISRPTLGVAKTEEGPAVRSGQLLAGAKGLEEGSTNKSMRFGSGNAGQGYTSEEVKVLFLILVDLCRRTAALQHPLPSSQVGASNIIIRLHYIDGNYTVLPEVVEASLGPHMQNMPRPRGADAAGLLLRELELHPPAEDWHRRNMFGGPWSDPKDLGPLDNKLKSKLGGSLNSSISNLEESYNNCSEAQGLWPRKRRLSERDAAFGLKTSVGLGSYLGIMGSRRDVITAIWKTGLEGVWYKCIRCLRQTSAFAQPGDPAPANECEAWWISRWAHGCPICGGTWVRVV</sequence>
<organism evidence="2 3">
    <name type="scientific">Canna indica</name>
    <name type="common">Indian-shot</name>
    <dbReference type="NCBI Taxonomy" id="4628"/>
    <lineage>
        <taxon>Eukaryota</taxon>
        <taxon>Viridiplantae</taxon>
        <taxon>Streptophyta</taxon>
        <taxon>Embryophyta</taxon>
        <taxon>Tracheophyta</taxon>
        <taxon>Spermatophyta</taxon>
        <taxon>Magnoliopsida</taxon>
        <taxon>Liliopsida</taxon>
        <taxon>Zingiberales</taxon>
        <taxon>Cannaceae</taxon>
        <taxon>Canna</taxon>
    </lineage>
</organism>
<gene>
    <name evidence="2" type="ORF">Cni_G19280</name>
</gene>